<dbReference type="OrthoDB" id="10258894at2759"/>
<protein>
    <submittedName>
        <fullName evidence="9">NOA36-domain-containing protein</fullName>
    </submittedName>
</protein>
<evidence type="ECO:0000256" key="6">
    <source>
        <dbReference type="ARBA" id="ARBA00022833"/>
    </source>
</evidence>
<evidence type="ECO:0000256" key="5">
    <source>
        <dbReference type="ARBA" id="ARBA00022771"/>
    </source>
</evidence>
<organism evidence="9 10">
    <name type="scientific">Coccomyxa subellipsoidea (strain C-169)</name>
    <name type="common">Green microalga</name>
    <dbReference type="NCBI Taxonomy" id="574566"/>
    <lineage>
        <taxon>Eukaryota</taxon>
        <taxon>Viridiplantae</taxon>
        <taxon>Chlorophyta</taxon>
        <taxon>core chlorophytes</taxon>
        <taxon>Trebouxiophyceae</taxon>
        <taxon>Trebouxiophyceae incertae sedis</taxon>
        <taxon>Coccomyxaceae</taxon>
        <taxon>Coccomyxa</taxon>
        <taxon>Coccomyxa subellipsoidea</taxon>
    </lineage>
</organism>
<evidence type="ECO:0000256" key="8">
    <source>
        <dbReference type="SAM" id="MobiDB-lite"/>
    </source>
</evidence>
<dbReference type="EMBL" id="AGSI01000005">
    <property type="protein sequence ID" value="EIE24566.1"/>
    <property type="molecule type" value="Genomic_DNA"/>
</dbReference>
<keyword evidence="7" id="KW-0539">Nucleus</keyword>
<dbReference type="RefSeq" id="XP_005649110.1">
    <property type="nucleotide sequence ID" value="XM_005649053.1"/>
</dbReference>
<evidence type="ECO:0000256" key="4">
    <source>
        <dbReference type="ARBA" id="ARBA00022737"/>
    </source>
</evidence>
<feature type="compositionally biased region" description="Acidic residues" evidence="8">
    <location>
        <begin position="284"/>
        <end position="303"/>
    </location>
</feature>
<comment type="caution">
    <text evidence="9">The sequence shown here is derived from an EMBL/GenBank/DDBJ whole genome shotgun (WGS) entry which is preliminary data.</text>
</comment>
<gene>
    <name evidence="9" type="ORF">COCSUDRAFT_52998</name>
</gene>
<dbReference type="KEGG" id="csl:COCSUDRAFT_52998"/>
<dbReference type="eggNOG" id="ENOG502QRJT">
    <property type="taxonomic scope" value="Eukaryota"/>
</dbReference>
<dbReference type="GO" id="GO:0005730">
    <property type="term" value="C:nucleolus"/>
    <property type="evidence" value="ECO:0007669"/>
    <property type="project" value="UniProtKB-SubCell"/>
</dbReference>
<proteinExistence type="inferred from homology"/>
<keyword evidence="3" id="KW-0479">Metal-binding</keyword>
<accession>I0Z1P7</accession>
<keyword evidence="6" id="KW-0862">Zinc</keyword>
<feature type="region of interest" description="Disordered" evidence="8">
    <location>
        <begin position="276"/>
        <end position="303"/>
    </location>
</feature>
<dbReference type="Proteomes" id="UP000007264">
    <property type="component" value="Unassembled WGS sequence"/>
</dbReference>
<evidence type="ECO:0000256" key="7">
    <source>
        <dbReference type="ARBA" id="ARBA00023242"/>
    </source>
</evidence>
<name>I0Z1P7_COCSC</name>
<dbReference type="PANTHER" id="PTHR13214">
    <property type="entry name" value="ZINC FINGER PROTEIN 330"/>
    <property type="match status" value="1"/>
</dbReference>
<feature type="compositionally biased region" description="Basic residues" evidence="8">
    <location>
        <begin position="1"/>
        <end position="17"/>
    </location>
</feature>
<evidence type="ECO:0000256" key="1">
    <source>
        <dbReference type="ARBA" id="ARBA00004604"/>
    </source>
</evidence>
<reference evidence="9 10" key="1">
    <citation type="journal article" date="2012" name="Genome Biol.">
        <title>The genome of the polar eukaryotic microalga coccomyxa subellipsoidea reveals traits of cold adaptation.</title>
        <authorList>
            <person name="Blanc G."/>
            <person name="Agarkova I."/>
            <person name="Grimwood J."/>
            <person name="Kuo A."/>
            <person name="Brueggeman A."/>
            <person name="Dunigan D."/>
            <person name="Gurnon J."/>
            <person name="Ladunga I."/>
            <person name="Lindquist E."/>
            <person name="Lucas S."/>
            <person name="Pangilinan J."/>
            <person name="Proschold T."/>
            <person name="Salamov A."/>
            <person name="Schmutz J."/>
            <person name="Weeks D."/>
            <person name="Yamada T."/>
            <person name="Claverie J.M."/>
            <person name="Grigoriev I."/>
            <person name="Van Etten J."/>
            <person name="Lomsadze A."/>
            <person name="Borodovsky M."/>
        </authorList>
    </citation>
    <scope>NUCLEOTIDE SEQUENCE [LARGE SCALE GENOMIC DNA]</scope>
    <source>
        <strain evidence="9 10">C-169</strain>
    </source>
</reference>
<dbReference type="GO" id="GO:0008270">
    <property type="term" value="F:zinc ion binding"/>
    <property type="evidence" value="ECO:0007669"/>
    <property type="project" value="UniProtKB-KW"/>
</dbReference>
<dbReference type="PANTHER" id="PTHR13214:SF1">
    <property type="entry name" value="ZINC FINGER PROTEIN 330"/>
    <property type="match status" value="1"/>
</dbReference>
<comment type="similarity">
    <text evidence="2">Belongs to the NOA36 family.</text>
</comment>
<evidence type="ECO:0000256" key="2">
    <source>
        <dbReference type="ARBA" id="ARBA00007212"/>
    </source>
</evidence>
<feature type="region of interest" description="Disordered" evidence="8">
    <location>
        <begin position="1"/>
        <end position="22"/>
    </location>
</feature>
<sequence>MPKRKTGAAKKKDRQKQHQVGLRNRQAEIDLAKEPCNADMVCDACGTKQRNRAFCYFCNATQRVPCCAECGSTKCMGRDCCVPHGGKNATGMALVGAVCDHCEAWVCHSRKCLSTHACRCPIAGAVCTECERSVWEHGGRLFTCATCANWICEDDQLEHQAMCQVLESETGKCISCNRLGVWSCLRCKLAFCDTHVKSKLSMAQAVGRKDPYKCKKCGYELQESKMLSMSTRKHEYGRQTRDEAAESGWGYAAAASSNREEASGYTAGYGGGYTGGMGGLDLGNDSESEDSDDDSEGSDSEEE</sequence>
<dbReference type="Pfam" id="PF06524">
    <property type="entry name" value="NOA36"/>
    <property type="match status" value="1"/>
</dbReference>
<evidence type="ECO:0000256" key="3">
    <source>
        <dbReference type="ARBA" id="ARBA00022723"/>
    </source>
</evidence>
<dbReference type="GeneID" id="17042568"/>
<keyword evidence="10" id="KW-1185">Reference proteome</keyword>
<keyword evidence="5" id="KW-0863">Zinc-finger</keyword>
<dbReference type="InterPro" id="IPR010531">
    <property type="entry name" value="NOA36"/>
</dbReference>
<evidence type="ECO:0000313" key="9">
    <source>
        <dbReference type="EMBL" id="EIE24566.1"/>
    </source>
</evidence>
<dbReference type="AlphaFoldDB" id="I0Z1P7"/>
<comment type="subcellular location">
    <subcellularLocation>
        <location evidence="1">Nucleus</location>
        <location evidence="1">Nucleolus</location>
    </subcellularLocation>
</comment>
<evidence type="ECO:0000313" key="10">
    <source>
        <dbReference type="Proteomes" id="UP000007264"/>
    </source>
</evidence>
<keyword evidence="4" id="KW-0677">Repeat</keyword>
<dbReference type="STRING" id="574566.I0Z1P7"/>